<comment type="similarity">
    <text evidence="2">Belongs to the DcuC/DcuD transporter (TC 2.A.61) family.</text>
</comment>
<evidence type="ECO:0000313" key="10">
    <source>
        <dbReference type="Proteomes" id="UP000308838"/>
    </source>
</evidence>
<evidence type="ECO:0000256" key="4">
    <source>
        <dbReference type="ARBA" id="ARBA00022475"/>
    </source>
</evidence>
<evidence type="ECO:0000256" key="7">
    <source>
        <dbReference type="ARBA" id="ARBA00023136"/>
    </source>
</evidence>
<feature type="transmembrane region" description="Helical" evidence="8">
    <location>
        <begin position="253"/>
        <end position="271"/>
    </location>
</feature>
<evidence type="ECO:0000256" key="3">
    <source>
        <dbReference type="ARBA" id="ARBA00022448"/>
    </source>
</evidence>
<comment type="caution">
    <text evidence="9">The sequence shown here is derived from an EMBL/GenBank/DDBJ whole genome shotgun (WGS) entry which is preliminary data.</text>
</comment>
<evidence type="ECO:0000256" key="6">
    <source>
        <dbReference type="ARBA" id="ARBA00022989"/>
    </source>
</evidence>
<dbReference type="GO" id="GO:0005886">
    <property type="term" value="C:plasma membrane"/>
    <property type="evidence" value="ECO:0007669"/>
    <property type="project" value="UniProtKB-SubCell"/>
</dbReference>
<dbReference type="AlphaFoldDB" id="A0A4U7BKS3"/>
<keyword evidence="6 8" id="KW-1133">Transmembrane helix</keyword>
<feature type="transmembrane region" description="Helical" evidence="8">
    <location>
        <begin position="354"/>
        <end position="383"/>
    </location>
</feature>
<proteinExistence type="inferred from homology"/>
<dbReference type="PANTHER" id="PTHR42002:SF2">
    <property type="entry name" value="ANAEROBIC C4-DICARBOXYLATE TRANSPORTER DCUC-RELATED"/>
    <property type="match status" value="1"/>
</dbReference>
<dbReference type="OrthoDB" id="1674075at2"/>
<dbReference type="RefSeq" id="WP_137620522.1">
    <property type="nucleotide sequence ID" value="NZ_NXLZ01000005.1"/>
</dbReference>
<feature type="transmembrane region" description="Helical" evidence="8">
    <location>
        <begin position="277"/>
        <end position="295"/>
    </location>
</feature>
<evidence type="ECO:0000256" key="5">
    <source>
        <dbReference type="ARBA" id="ARBA00022692"/>
    </source>
</evidence>
<evidence type="ECO:0000313" key="9">
    <source>
        <dbReference type="EMBL" id="TKX31101.1"/>
    </source>
</evidence>
<evidence type="ECO:0000256" key="2">
    <source>
        <dbReference type="ARBA" id="ARBA00005275"/>
    </source>
</evidence>
<feature type="transmembrane region" description="Helical" evidence="8">
    <location>
        <begin position="316"/>
        <end position="334"/>
    </location>
</feature>
<dbReference type="InterPro" id="IPR018385">
    <property type="entry name" value="C4_dicarb_anaerob_car-like"/>
</dbReference>
<comment type="subcellular location">
    <subcellularLocation>
        <location evidence="1">Cell membrane</location>
        <topology evidence="1">Multi-pass membrane protein</topology>
    </subcellularLocation>
</comment>
<feature type="transmembrane region" description="Helical" evidence="8">
    <location>
        <begin position="203"/>
        <end position="223"/>
    </location>
</feature>
<keyword evidence="7 8" id="KW-0472">Membrane</keyword>
<feature type="transmembrane region" description="Helical" evidence="8">
    <location>
        <begin position="443"/>
        <end position="462"/>
    </location>
</feature>
<dbReference type="Proteomes" id="UP000308838">
    <property type="component" value="Unassembled WGS sequence"/>
</dbReference>
<dbReference type="InterPro" id="IPR004669">
    <property type="entry name" value="C4_dicarb_anaerob_car"/>
</dbReference>
<dbReference type="NCBIfam" id="TIGR00771">
    <property type="entry name" value="DcuC"/>
    <property type="match status" value="1"/>
</dbReference>
<evidence type="ECO:0000256" key="8">
    <source>
        <dbReference type="SAM" id="Phobius"/>
    </source>
</evidence>
<keyword evidence="3" id="KW-0813">Transport</keyword>
<dbReference type="EMBL" id="NXLZ01000005">
    <property type="protein sequence ID" value="TKX31101.1"/>
    <property type="molecule type" value="Genomic_DNA"/>
</dbReference>
<dbReference type="PANTHER" id="PTHR42002">
    <property type="entry name" value="ANAEROBIC C4-DICARBOXYLATE TRANSPORTER DCUC-RELATED"/>
    <property type="match status" value="1"/>
</dbReference>
<name>A0A4U7BKS3_9BACT</name>
<sequence>MPIFMIASTILAVFVVSYYVLKKYNPIFVFLFSGLILLIISYYFVGSSIPKAPVREHNNFLNVLLDSYFFLVATFKSQLSGTGLIIMSVAGFAAYMKCINASAKLAFLANKPLGKIKNKYLILSGTFVVGMLLKIVISSYTGLLLLLLACIYPVLVSLKIRPVTAVCVLSLIALDYGPKDANSITMAGMVNQSDNVVGLFLNYQIYSVIAYIVTIAILIPIYFSWIDKKDKEKNLLQDEVGDIEIIDPKCPTFYIFFPWLPVVFLFGSYFLGIKLDVVSANFMSISIVFLIEFLRHRDARKLGNDMSVILKGMAEIFVSVVSILIAASVFAKGIENLGGLSVLVDAMKSLGGASWVAILFCIVVLSFLVYFAGVIMGSGIAAFNAFGKLAPEIATKLGIEPITLVLPLEIASCLGRAASPISGGILALAGFAKLNPMDIIKRSTPLLIIGMIVNIMVAFYLATFN</sequence>
<evidence type="ECO:0000256" key="1">
    <source>
        <dbReference type="ARBA" id="ARBA00004651"/>
    </source>
</evidence>
<protein>
    <submittedName>
        <fullName evidence="9">C4-dicarboxylate ABC transporter</fullName>
    </submittedName>
</protein>
<feature type="transmembrane region" description="Helical" evidence="8">
    <location>
        <begin position="81"/>
        <end position="100"/>
    </location>
</feature>
<keyword evidence="5 8" id="KW-0812">Transmembrane</keyword>
<organism evidence="9 10">
    <name type="scientific">Campylobacter estrildidarum</name>
    <dbReference type="NCBI Taxonomy" id="2510189"/>
    <lineage>
        <taxon>Bacteria</taxon>
        <taxon>Pseudomonadati</taxon>
        <taxon>Campylobacterota</taxon>
        <taxon>Epsilonproteobacteria</taxon>
        <taxon>Campylobacterales</taxon>
        <taxon>Campylobacteraceae</taxon>
        <taxon>Campylobacter</taxon>
    </lineage>
</organism>
<accession>A0A4U7BKS3</accession>
<reference evidence="9 10" key="1">
    <citation type="submission" date="2018-05" db="EMBL/GenBank/DDBJ databases">
        <title>Novel Campyloabacter and Helicobacter Species and Strains.</title>
        <authorList>
            <person name="Mannion A.J."/>
            <person name="Shen Z."/>
            <person name="Fox J.G."/>
        </authorList>
    </citation>
    <scope>NUCLEOTIDE SEQUENCE [LARGE SCALE GENOMIC DNA]</scope>
    <source>
        <strain evidence="10">MIT17-664</strain>
    </source>
</reference>
<dbReference type="GO" id="GO:0015556">
    <property type="term" value="F:C4-dicarboxylate transmembrane transporter activity"/>
    <property type="evidence" value="ECO:0007669"/>
    <property type="project" value="InterPro"/>
</dbReference>
<dbReference type="NCBIfam" id="NF037994">
    <property type="entry name" value="DcuC_1"/>
    <property type="match status" value="1"/>
</dbReference>
<gene>
    <name evidence="9" type="ORF">CQA69_03940</name>
</gene>
<feature type="transmembrane region" description="Helical" evidence="8">
    <location>
        <begin position="121"/>
        <end position="154"/>
    </location>
</feature>
<dbReference type="Pfam" id="PF03606">
    <property type="entry name" value="DcuC"/>
    <property type="match status" value="1"/>
</dbReference>
<keyword evidence="10" id="KW-1185">Reference proteome</keyword>
<feature type="transmembrane region" description="Helical" evidence="8">
    <location>
        <begin position="5"/>
        <end position="21"/>
    </location>
</feature>
<keyword evidence="4" id="KW-1003">Cell membrane</keyword>
<feature type="transmembrane region" description="Helical" evidence="8">
    <location>
        <begin position="27"/>
        <end position="45"/>
    </location>
</feature>